<evidence type="ECO:0000313" key="8">
    <source>
        <dbReference type="EMBL" id="PIO73439.1"/>
    </source>
</evidence>
<name>A0A2G9UT67_TELCI</name>
<dbReference type="GO" id="GO:0016423">
    <property type="term" value="F:tRNA (guanine) methyltransferase activity"/>
    <property type="evidence" value="ECO:0007669"/>
    <property type="project" value="InterPro"/>
</dbReference>
<sequence>MGETQQPNLSSGDTNKEFVVVQEGKAKVGFHGPVFYNPVQEFNRDLTQPVHFSVSVLREFVNSRMVNGSSADGEKCNEGPKAKKAKMLFEKEVRLV</sequence>
<dbReference type="InterPro" id="IPR029063">
    <property type="entry name" value="SAM-dependent_MTases_sf"/>
</dbReference>
<evidence type="ECO:0000256" key="1">
    <source>
        <dbReference type="ARBA" id="ARBA00022555"/>
    </source>
</evidence>
<evidence type="ECO:0000256" key="5">
    <source>
        <dbReference type="ARBA" id="ARBA00022694"/>
    </source>
</evidence>
<dbReference type="GO" id="GO:0000049">
    <property type="term" value="F:tRNA binding"/>
    <property type="evidence" value="ECO:0007669"/>
    <property type="project" value="UniProtKB-UniRule"/>
</dbReference>
<gene>
    <name evidence="8" type="ORF">TELCIR_04597</name>
</gene>
<comment type="similarity">
    <text evidence="7">Belongs to the class I-like SAM-binding methyltransferase superfamily. Trm1 family.</text>
</comment>
<dbReference type="AlphaFoldDB" id="A0A2G9UT67"/>
<dbReference type="EMBL" id="KZ345459">
    <property type="protein sequence ID" value="PIO73439.1"/>
    <property type="molecule type" value="Genomic_DNA"/>
</dbReference>
<keyword evidence="2 7" id="KW-0489">Methyltransferase</keyword>
<evidence type="ECO:0000256" key="4">
    <source>
        <dbReference type="ARBA" id="ARBA00022691"/>
    </source>
</evidence>
<reference evidence="8 9" key="1">
    <citation type="submission" date="2015-09" db="EMBL/GenBank/DDBJ databases">
        <title>Draft genome of the parasitic nematode Teladorsagia circumcincta isolate WARC Sus (inbred).</title>
        <authorList>
            <person name="Mitreva M."/>
        </authorList>
    </citation>
    <scope>NUCLEOTIDE SEQUENCE [LARGE SCALE GENOMIC DNA]</scope>
    <source>
        <strain evidence="8 9">S</strain>
    </source>
</reference>
<keyword evidence="1 7" id="KW-0820">tRNA-binding</keyword>
<dbReference type="Pfam" id="PF02005">
    <property type="entry name" value="TRM"/>
    <property type="match status" value="1"/>
</dbReference>
<evidence type="ECO:0000256" key="6">
    <source>
        <dbReference type="ARBA" id="ARBA00022884"/>
    </source>
</evidence>
<dbReference type="GO" id="GO:0008033">
    <property type="term" value="P:tRNA processing"/>
    <property type="evidence" value="ECO:0007669"/>
    <property type="project" value="UniProtKB-UniRule"/>
</dbReference>
<proteinExistence type="inferred from homology"/>
<protein>
    <submittedName>
        <fullName evidence="8">Uncharacterized protein</fullName>
    </submittedName>
</protein>
<keyword evidence="9" id="KW-1185">Reference proteome</keyword>
<keyword evidence="4 7" id="KW-0949">S-adenosyl-L-methionine</keyword>
<dbReference type="InterPro" id="IPR002905">
    <property type="entry name" value="Trm1"/>
</dbReference>
<keyword evidence="6 7" id="KW-0694">RNA-binding</keyword>
<evidence type="ECO:0000256" key="7">
    <source>
        <dbReference type="PROSITE-ProRule" id="PRU00958"/>
    </source>
</evidence>
<accession>A0A2G9UT67</accession>
<keyword evidence="3 7" id="KW-0808">Transferase</keyword>
<dbReference type="OrthoDB" id="6349953at2759"/>
<evidence type="ECO:0000256" key="2">
    <source>
        <dbReference type="ARBA" id="ARBA00022603"/>
    </source>
</evidence>
<dbReference type="GO" id="GO:0032259">
    <property type="term" value="P:methylation"/>
    <property type="evidence" value="ECO:0007669"/>
    <property type="project" value="UniProtKB-UniRule"/>
</dbReference>
<evidence type="ECO:0000256" key="3">
    <source>
        <dbReference type="ARBA" id="ARBA00022679"/>
    </source>
</evidence>
<dbReference type="Proteomes" id="UP000230423">
    <property type="component" value="Unassembled WGS sequence"/>
</dbReference>
<evidence type="ECO:0000313" key="9">
    <source>
        <dbReference type="Proteomes" id="UP000230423"/>
    </source>
</evidence>
<organism evidence="8 9">
    <name type="scientific">Teladorsagia circumcincta</name>
    <name type="common">Brown stomach worm</name>
    <name type="synonym">Ostertagia circumcincta</name>
    <dbReference type="NCBI Taxonomy" id="45464"/>
    <lineage>
        <taxon>Eukaryota</taxon>
        <taxon>Metazoa</taxon>
        <taxon>Ecdysozoa</taxon>
        <taxon>Nematoda</taxon>
        <taxon>Chromadorea</taxon>
        <taxon>Rhabditida</taxon>
        <taxon>Rhabditina</taxon>
        <taxon>Rhabditomorpha</taxon>
        <taxon>Strongyloidea</taxon>
        <taxon>Trichostrongylidae</taxon>
        <taxon>Teladorsagia</taxon>
    </lineage>
</organism>
<keyword evidence="5 7" id="KW-0819">tRNA processing</keyword>
<dbReference type="PROSITE" id="PS51626">
    <property type="entry name" value="SAM_MT_TRM1"/>
    <property type="match status" value="1"/>
</dbReference>
<dbReference type="Gene3D" id="3.40.50.150">
    <property type="entry name" value="Vaccinia Virus protein VP39"/>
    <property type="match status" value="1"/>
</dbReference>